<dbReference type="Pfam" id="PF01584">
    <property type="entry name" value="CheW"/>
    <property type="match status" value="3"/>
</dbReference>
<organism evidence="5 6">
    <name type="scientific">Muricoccus vinaceus</name>
    <dbReference type="NCBI Taxonomy" id="424704"/>
    <lineage>
        <taxon>Bacteria</taxon>
        <taxon>Pseudomonadati</taxon>
        <taxon>Pseudomonadota</taxon>
        <taxon>Alphaproteobacteria</taxon>
        <taxon>Acetobacterales</taxon>
        <taxon>Roseomonadaceae</taxon>
        <taxon>Muricoccus</taxon>
    </lineage>
</organism>
<comment type="subcellular location">
    <subcellularLocation>
        <location evidence="1">Cytoplasm</location>
    </subcellularLocation>
</comment>
<keyword evidence="3" id="KW-0963">Cytoplasm</keyword>
<evidence type="ECO:0000256" key="1">
    <source>
        <dbReference type="ARBA" id="ARBA00004496"/>
    </source>
</evidence>
<gene>
    <name evidence="5" type="ORF">ACFFIC_29235</name>
</gene>
<feature type="domain" description="CheW-like" evidence="4">
    <location>
        <begin position="161"/>
        <end position="304"/>
    </location>
</feature>
<evidence type="ECO:0000259" key="4">
    <source>
        <dbReference type="PROSITE" id="PS50851"/>
    </source>
</evidence>
<evidence type="ECO:0000313" key="6">
    <source>
        <dbReference type="Proteomes" id="UP001589789"/>
    </source>
</evidence>
<sequence>MAAHAMAASGEASAGPAGAGTTGTDGVLAVTVAGEFFALPAAAVREVLRPLPLTRVPQAPPALLGLANLRGRVLPVLSLAGLMGLRAEEASPAARVVVVEGLPALGLLVGRVGRLGPAEGARPVDLPALLGRAFVRSGVPVRGAVIPAGPVQEMAAEAAERLALVAFGIAGQDFALPLDAVAEVVRLPAAVTALPRAGEAMLGVVAHRGGLLPVVSAHALLGFPATETRSARVVVTRLGAHRLGLVVDRMKAILRVPEAAIEPVPPLLSRGLGEARVAAILRMEGGRRLVSVLSPAGLFDEATVARLGAAATEGEAMDGDGGAGAVERFVIFRLGEEHYGLPIAAVDEVVRHPGALTRIPHAPDFVEGAMNLRGAVLPVIDQRRRFGAGEAGGRGRIVVVTVDGLRAGFAVDAASEVLAVTAAELSPAPELAEGRARVFDRVARVERGGRMILLVDPRALLDAAERDLLAAMSARAAERP</sequence>
<dbReference type="InterPro" id="IPR036061">
    <property type="entry name" value="CheW-like_dom_sf"/>
</dbReference>
<evidence type="ECO:0000256" key="3">
    <source>
        <dbReference type="ARBA" id="ARBA00022490"/>
    </source>
</evidence>
<evidence type="ECO:0000256" key="2">
    <source>
        <dbReference type="ARBA" id="ARBA00021483"/>
    </source>
</evidence>
<name>A0ABV6J160_9PROT</name>
<comment type="caution">
    <text evidence="5">The sequence shown here is derived from an EMBL/GenBank/DDBJ whole genome shotgun (WGS) entry which is preliminary data.</text>
</comment>
<dbReference type="PROSITE" id="PS50851">
    <property type="entry name" value="CHEW"/>
    <property type="match status" value="3"/>
</dbReference>
<dbReference type="InterPro" id="IPR002545">
    <property type="entry name" value="CheW-lke_dom"/>
</dbReference>
<dbReference type="Gene3D" id="2.40.50.180">
    <property type="entry name" value="CheA-289, Domain 4"/>
    <property type="match status" value="3"/>
</dbReference>
<dbReference type="SUPFAM" id="SSF50341">
    <property type="entry name" value="CheW-like"/>
    <property type="match status" value="3"/>
</dbReference>
<dbReference type="Gene3D" id="2.30.30.40">
    <property type="entry name" value="SH3 Domains"/>
    <property type="match status" value="2"/>
</dbReference>
<dbReference type="InterPro" id="IPR039315">
    <property type="entry name" value="CheW"/>
</dbReference>
<reference evidence="5 6" key="1">
    <citation type="submission" date="2024-09" db="EMBL/GenBank/DDBJ databases">
        <authorList>
            <person name="Sun Q."/>
            <person name="Mori K."/>
        </authorList>
    </citation>
    <scope>NUCLEOTIDE SEQUENCE [LARGE SCALE GENOMIC DNA]</scope>
    <source>
        <strain evidence="5 6">CCM 7468</strain>
    </source>
</reference>
<dbReference type="PANTHER" id="PTHR22617">
    <property type="entry name" value="CHEMOTAXIS SENSOR HISTIDINE KINASE-RELATED"/>
    <property type="match status" value="1"/>
</dbReference>
<dbReference type="Proteomes" id="UP001589789">
    <property type="component" value="Unassembled WGS sequence"/>
</dbReference>
<evidence type="ECO:0000313" key="5">
    <source>
        <dbReference type="EMBL" id="MFC0389599.1"/>
    </source>
</evidence>
<dbReference type="EMBL" id="JBHLVZ010000114">
    <property type="protein sequence ID" value="MFC0389599.1"/>
    <property type="molecule type" value="Genomic_DNA"/>
</dbReference>
<proteinExistence type="predicted"/>
<keyword evidence="6" id="KW-1185">Reference proteome</keyword>
<feature type="domain" description="CheW-like" evidence="4">
    <location>
        <begin position="24"/>
        <end position="160"/>
    </location>
</feature>
<feature type="domain" description="CheW-like" evidence="4">
    <location>
        <begin position="326"/>
        <end position="466"/>
    </location>
</feature>
<dbReference type="RefSeq" id="WP_377057117.1">
    <property type="nucleotide sequence ID" value="NZ_JBHLVZ010000114.1"/>
</dbReference>
<accession>A0ABV6J160</accession>
<dbReference type="PANTHER" id="PTHR22617:SF45">
    <property type="entry name" value="CHEMOTAXIS PROTEIN CHEW"/>
    <property type="match status" value="1"/>
</dbReference>
<dbReference type="SMART" id="SM00260">
    <property type="entry name" value="CheW"/>
    <property type="match status" value="3"/>
</dbReference>
<protein>
    <recommendedName>
        <fullName evidence="2">Chemotaxis protein CheW</fullName>
    </recommendedName>
</protein>